<dbReference type="AlphaFoldDB" id="I4IRY4"/>
<feature type="transmembrane region" description="Helical" evidence="1">
    <location>
        <begin position="50"/>
        <end position="72"/>
    </location>
</feature>
<reference evidence="2 3" key="1">
    <citation type="submission" date="2012-04" db="EMBL/GenBank/DDBJ databases">
        <authorList>
            <person name="Genoscope - CEA"/>
        </authorList>
    </citation>
    <scope>NUCLEOTIDE SEQUENCE [LARGE SCALE GENOMIC DNA]</scope>
    <source>
        <strain evidence="2 3">9701</strain>
    </source>
</reference>
<comment type="caution">
    <text evidence="2">The sequence shown here is derived from an EMBL/GenBank/DDBJ whole genome shotgun (WGS) entry which is preliminary data.</text>
</comment>
<dbReference type="Proteomes" id="UP000004047">
    <property type="component" value="Unassembled WGS sequence"/>
</dbReference>
<dbReference type="EMBL" id="CAIQ01000223">
    <property type="protein sequence ID" value="CCI37058.1"/>
    <property type="molecule type" value="Genomic_DNA"/>
</dbReference>
<dbReference type="HOGENOM" id="CLU_119855_0_0_3"/>
<gene>
    <name evidence="2" type="ORF">MICAK_30001</name>
</gene>
<evidence type="ECO:0000256" key="1">
    <source>
        <dbReference type="SAM" id="Phobius"/>
    </source>
</evidence>
<organism evidence="2 3">
    <name type="scientific">Microcystis aeruginosa PCC 9701</name>
    <dbReference type="NCBI Taxonomy" id="721123"/>
    <lineage>
        <taxon>Bacteria</taxon>
        <taxon>Bacillati</taxon>
        <taxon>Cyanobacteriota</taxon>
        <taxon>Cyanophyceae</taxon>
        <taxon>Oscillatoriophycideae</taxon>
        <taxon>Chroococcales</taxon>
        <taxon>Microcystaceae</taxon>
        <taxon>Microcystis</taxon>
    </lineage>
</organism>
<dbReference type="RefSeq" id="WP_002800709.1">
    <property type="nucleotide sequence ID" value="NZ_CAIQ01000223.1"/>
</dbReference>
<keyword evidence="1" id="KW-0812">Transmembrane</keyword>
<feature type="transmembrane region" description="Helical" evidence="1">
    <location>
        <begin position="84"/>
        <end position="105"/>
    </location>
</feature>
<feature type="transmembrane region" description="Helical" evidence="1">
    <location>
        <begin position="111"/>
        <end position="128"/>
    </location>
</feature>
<evidence type="ECO:0000313" key="3">
    <source>
        <dbReference type="Proteomes" id="UP000004047"/>
    </source>
</evidence>
<keyword evidence="1" id="KW-1133">Transmembrane helix</keyword>
<sequence>MEPRKRLPQSVIVVAVIQLIFSLFGVIAGLLLMFGGAILGGLLAGNTSDAAILSFIGFLLALLLSSLSIVQFASSIGLFSIQKWAWYGTVVTQAIGLLLNVIWIFTGNLPAIFGVAIGIAILWVMLQFDTRRVFGLRI</sequence>
<evidence type="ECO:0000313" key="2">
    <source>
        <dbReference type="EMBL" id="CCI37058.1"/>
    </source>
</evidence>
<name>I4IRY4_MICAE</name>
<feature type="transmembrane region" description="Helical" evidence="1">
    <location>
        <begin position="12"/>
        <end position="44"/>
    </location>
</feature>
<protein>
    <submittedName>
        <fullName evidence="2">Uncharacterized protein</fullName>
    </submittedName>
</protein>
<proteinExistence type="predicted"/>
<keyword evidence="1" id="KW-0472">Membrane</keyword>
<accession>I4IRY4</accession>